<accession>A0A9W9L9R1</accession>
<reference evidence="1" key="2">
    <citation type="journal article" date="2023" name="IMA Fungus">
        <title>Comparative genomic study of the Penicillium genus elucidates a diverse pangenome and 15 lateral gene transfer events.</title>
        <authorList>
            <person name="Petersen C."/>
            <person name="Sorensen T."/>
            <person name="Nielsen M.R."/>
            <person name="Sondergaard T.E."/>
            <person name="Sorensen J.L."/>
            <person name="Fitzpatrick D.A."/>
            <person name="Frisvad J.C."/>
            <person name="Nielsen K.L."/>
        </authorList>
    </citation>
    <scope>NUCLEOTIDE SEQUENCE</scope>
    <source>
        <strain evidence="1">IBT 22155</strain>
    </source>
</reference>
<organism evidence="1 2">
    <name type="scientific">Penicillium bovifimosum</name>
    <dbReference type="NCBI Taxonomy" id="126998"/>
    <lineage>
        <taxon>Eukaryota</taxon>
        <taxon>Fungi</taxon>
        <taxon>Dikarya</taxon>
        <taxon>Ascomycota</taxon>
        <taxon>Pezizomycotina</taxon>
        <taxon>Eurotiomycetes</taxon>
        <taxon>Eurotiomycetidae</taxon>
        <taxon>Eurotiales</taxon>
        <taxon>Aspergillaceae</taxon>
        <taxon>Penicillium</taxon>
    </lineage>
</organism>
<dbReference type="Proteomes" id="UP001149079">
    <property type="component" value="Unassembled WGS sequence"/>
</dbReference>
<dbReference type="GeneID" id="81402717"/>
<dbReference type="AlphaFoldDB" id="A0A9W9L9R1"/>
<dbReference type="RefSeq" id="XP_056525660.1">
    <property type="nucleotide sequence ID" value="XM_056663547.1"/>
</dbReference>
<comment type="caution">
    <text evidence="1">The sequence shown here is derived from an EMBL/GenBank/DDBJ whole genome shotgun (WGS) entry which is preliminary data.</text>
</comment>
<evidence type="ECO:0000313" key="1">
    <source>
        <dbReference type="EMBL" id="KAJ5144016.1"/>
    </source>
</evidence>
<proteinExistence type="predicted"/>
<evidence type="ECO:0000313" key="2">
    <source>
        <dbReference type="Proteomes" id="UP001149079"/>
    </source>
</evidence>
<reference evidence="1" key="1">
    <citation type="submission" date="2022-11" db="EMBL/GenBank/DDBJ databases">
        <authorList>
            <person name="Petersen C."/>
        </authorList>
    </citation>
    <scope>NUCLEOTIDE SEQUENCE</scope>
    <source>
        <strain evidence="1">IBT 22155</strain>
    </source>
</reference>
<gene>
    <name evidence="1" type="ORF">N7515_002803</name>
</gene>
<dbReference type="EMBL" id="JAPQKL010000002">
    <property type="protein sequence ID" value="KAJ5144016.1"/>
    <property type="molecule type" value="Genomic_DNA"/>
</dbReference>
<name>A0A9W9L9R1_9EURO</name>
<protein>
    <submittedName>
        <fullName evidence="1">Uncharacterized protein</fullName>
    </submittedName>
</protein>
<sequence length="79" mass="8945">MKKHGHFFNSEIPAIVKGGTPVLKCVERYGLYLLDEVEAPFNFAAVKTSPRPGVSIATPKTWHRRVGHLYEIWRLALVV</sequence>
<keyword evidence="2" id="KW-1185">Reference proteome</keyword>